<organism evidence="2 3">
    <name type="scientific">Streptomyces rectiviolaceus</name>
    <dbReference type="NCBI Taxonomy" id="332591"/>
    <lineage>
        <taxon>Bacteria</taxon>
        <taxon>Bacillati</taxon>
        <taxon>Actinomycetota</taxon>
        <taxon>Actinomycetes</taxon>
        <taxon>Kitasatosporales</taxon>
        <taxon>Streptomycetaceae</taxon>
        <taxon>Streptomyces</taxon>
    </lineage>
</organism>
<accession>A0ABP6ME35</accession>
<proteinExistence type="predicted"/>
<reference evidence="3" key="1">
    <citation type="journal article" date="2019" name="Int. J. Syst. Evol. Microbiol.">
        <title>The Global Catalogue of Microorganisms (GCM) 10K type strain sequencing project: providing services to taxonomists for standard genome sequencing and annotation.</title>
        <authorList>
            <consortium name="The Broad Institute Genomics Platform"/>
            <consortium name="The Broad Institute Genome Sequencing Center for Infectious Disease"/>
            <person name="Wu L."/>
            <person name="Ma J."/>
        </authorList>
    </citation>
    <scope>NUCLEOTIDE SEQUENCE [LARGE SCALE GENOMIC DNA]</scope>
    <source>
        <strain evidence="3">JCM 9092</strain>
    </source>
</reference>
<evidence type="ECO:0000313" key="2">
    <source>
        <dbReference type="EMBL" id="GAA3097210.1"/>
    </source>
</evidence>
<protein>
    <submittedName>
        <fullName evidence="2">Uncharacterized protein</fullName>
    </submittedName>
</protein>
<evidence type="ECO:0000256" key="1">
    <source>
        <dbReference type="SAM" id="MobiDB-lite"/>
    </source>
</evidence>
<dbReference type="Proteomes" id="UP001501637">
    <property type="component" value="Unassembled WGS sequence"/>
</dbReference>
<dbReference type="EMBL" id="BAAAUG010000031">
    <property type="protein sequence ID" value="GAA3097210.1"/>
    <property type="molecule type" value="Genomic_DNA"/>
</dbReference>
<keyword evidence="3" id="KW-1185">Reference proteome</keyword>
<comment type="caution">
    <text evidence="2">The sequence shown here is derived from an EMBL/GenBank/DDBJ whole genome shotgun (WGS) entry which is preliminary data.</text>
</comment>
<evidence type="ECO:0000313" key="3">
    <source>
        <dbReference type="Proteomes" id="UP001501637"/>
    </source>
</evidence>
<feature type="region of interest" description="Disordered" evidence="1">
    <location>
        <begin position="53"/>
        <end position="73"/>
    </location>
</feature>
<gene>
    <name evidence="2" type="ORF">GCM10010449_20780</name>
</gene>
<name>A0ABP6ME35_9ACTN</name>
<sequence>MGSVQAGVGKEPPEWVGNVHAGWAGNVPAWGKWRTCGPGWGGACRPGWVGKEPLGGRGTYRPGRVGSVQAGVGKEPLGWVGNVQAWGGWRTCGVGWGGVGWGVRVGVSWRRQVRRTADGRPGPTHLQSAALARGRGGMSARSTVRGAPGPK</sequence>
<feature type="region of interest" description="Disordered" evidence="1">
    <location>
        <begin position="116"/>
        <end position="151"/>
    </location>
</feature>